<feature type="compositionally biased region" description="Polar residues" evidence="5">
    <location>
        <begin position="221"/>
        <end position="231"/>
    </location>
</feature>
<feature type="compositionally biased region" description="Polar residues" evidence="5">
    <location>
        <begin position="976"/>
        <end position="985"/>
    </location>
</feature>
<feature type="compositionally biased region" description="Polar residues" evidence="5">
    <location>
        <begin position="896"/>
        <end position="905"/>
    </location>
</feature>
<dbReference type="GeneID" id="102076942"/>
<feature type="region of interest" description="Disordered" evidence="5">
    <location>
        <begin position="1141"/>
        <end position="1178"/>
    </location>
</feature>
<dbReference type="Proteomes" id="UP000005207">
    <property type="component" value="Linkage group LG7"/>
</dbReference>
<evidence type="ECO:0000256" key="4">
    <source>
        <dbReference type="PROSITE-ProRule" id="PRU00023"/>
    </source>
</evidence>
<feature type="repeat" description="ANK" evidence="4">
    <location>
        <begin position="1075"/>
        <end position="1098"/>
    </location>
</feature>
<feature type="region of interest" description="Disordered" evidence="5">
    <location>
        <begin position="950"/>
        <end position="994"/>
    </location>
</feature>
<keyword evidence="8" id="KW-1185">Reference proteome</keyword>
<feature type="region of interest" description="Disordered" evidence="5">
    <location>
        <begin position="682"/>
        <end position="701"/>
    </location>
</feature>
<feature type="region of interest" description="Disordered" evidence="5">
    <location>
        <begin position="78"/>
        <end position="124"/>
    </location>
</feature>
<dbReference type="Pfam" id="PF12796">
    <property type="entry name" value="Ank_2"/>
    <property type="match status" value="1"/>
</dbReference>
<feature type="region of interest" description="Disordered" evidence="5">
    <location>
        <begin position="168"/>
        <end position="502"/>
    </location>
</feature>
<dbReference type="InParanoid" id="A0A669C8U8"/>
<keyword evidence="1" id="KW-0677">Repeat</keyword>
<reference evidence="7" key="3">
    <citation type="submission" date="2025-09" db="UniProtKB">
        <authorList>
            <consortium name="Ensembl"/>
        </authorList>
    </citation>
    <scope>IDENTIFICATION</scope>
</reference>
<evidence type="ECO:0000313" key="8">
    <source>
        <dbReference type="Proteomes" id="UP000005207"/>
    </source>
</evidence>
<dbReference type="PROSITE" id="PS50297">
    <property type="entry name" value="ANK_REP_REGION"/>
    <property type="match status" value="1"/>
</dbReference>
<feature type="compositionally biased region" description="Low complexity" evidence="5">
    <location>
        <begin position="950"/>
        <end position="964"/>
    </location>
</feature>
<dbReference type="Ensembl" id="ENSONIT00000044920.1">
    <property type="protein sequence ID" value="ENSONIP00000043296.1"/>
    <property type="gene ID" value="ENSONIG00000041902.1"/>
</dbReference>
<feature type="region of interest" description="Disordered" evidence="5">
    <location>
        <begin position="526"/>
        <end position="612"/>
    </location>
</feature>
<feature type="region of interest" description="Disordered" evidence="5">
    <location>
        <begin position="874"/>
        <end position="910"/>
    </location>
</feature>
<feature type="domain" description="SOWAHA-C winged helix-turn-helix" evidence="6">
    <location>
        <begin position="4"/>
        <end position="81"/>
    </location>
</feature>
<dbReference type="Pfam" id="PF25877">
    <property type="entry name" value="WHD_SOWAH"/>
    <property type="match status" value="1"/>
</dbReference>
<comment type="similarity">
    <text evidence="3">Belongs to the SOWAH family.</text>
</comment>
<dbReference type="KEGG" id="onl:102076942"/>
<feature type="compositionally biased region" description="Low complexity" evidence="5">
    <location>
        <begin position="743"/>
        <end position="757"/>
    </location>
</feature>
<feature type="compositionally biased region" description="Polar residues" evidence="5">
    <location>
        <begin position="766"/>
        <end position="781"/>
    </location>
</feature>
<feature type="compositionally biased region" description="Acidic residues" evidence="5">
    <location>
        <begin position="259"/>
        <end position="268"/>
    </location>
</feature>
<dbReference type="OMA" id="TQRRLKH"/>
<reference evidence="8" key="1">
    <citation type="submission" date="2012-01" db="EMBL/GenBank/DDBJ databases">
        <title>The Genome Sequence of Oreochromis niloticus (Nile Tilapia).</title>
        <authorList>
            <consortium name="Broad Institute Genome Assembly Team"/>
            <consortium name="Broad Institute Sequencing Platform"/>
            <person name="Di Palma F."/>
            <person name="Johnson J."/>
            <person name="Lander E.S."/>
            <person name="Lindblad-Toh K."/>
        </authorList>
    </citation>
    <scope>NUCLEOTIDE SEQUENCE [LARGE SCALE GENOMIC DNA]</scope>
</reference>
<dbReference type="OrthoDB" id="60433at2759"/>
<organism evidence="7 8">
    <name type="scientific">Oreochromis niloticus</name>
    <name type="common">Nile tilapia</name>
    <name type="synonym">Tilapia nilotica</name>
    <dbReference type="NCBI Taxonomy" id="8128"/>
    <lineage>
        <taxon>Eukaryota</taxon>
        <taxon>Metazoa</taxon>
        <taxon>Chordata</taxon>
        <taxon>Craniata</taxon>
        <taxon>Vertebrata</taxon>
        <taxon>Euteleostomi</taxon>
        <taxon>Actinopterygii</taxon>
        <taxon>Neopterygii</taxon>
        <taxon>Teleostei</taxon>
        <taxon>Neoteleostei</taxon>
        <taxon>Acanthomorphata</taxon>
        <taxon>Ovalentaria</taxon>
        <taxon>Cichlomorphae</taxon>
        <taxon>Cichliformes</taxon>
        <taxon>Cichlidae</taxon>
        <taxon>African cichlids</taxon>
        <taxon>Pseudocrenilabrinae</taxon>
        <taxon>Oreochromini</taxon>
        <taxon>Oreochromis</taxon>
    </lineage>
</organism>
<feature type="region of interest" description="Disordered" evidence="5">
    <location>
        <begin position="719"/>
        <end position="781"/>
    </location>
</feature>
<dbReference type="PROSITE" id="PS50088">
    <property type="entry name" value="ANK_REPEAT"/>
    <property type="match status" value="1"/>
</dbReference>
<gene>
    <name evidence="7" type="primary">LOC102076942</name>
</gene>
<feature type="compositionally biased region" description="Acidic residues" evidence="5">
    <location>
        <begin position="435"/>
        <end position="445"/>
    </location>
</feature>
<feature type="compositionally biased region" description="Polar residues" evidence="5">
    <location>
        <begin position="837"/>
        <end position="856"/>
    </location>
</feature>
<evidence type="ECO:0000256" key="2">
    <source>
        <dbReference type="ARBA" id="ARBA00023043"/>
    </source>
</evidence>
<dbReference type="RefSeq" id="XP_005470559.1">
    <property type="nucleotide sequence ID" value="XM_005470502.4"/>
</dbReference>
<dbReference type="SUPFAM" id="SSF48403">
    <property type="entry name" value="Ankyrin repeat"/>
    <property type="match status" value="1"/>
</dbReference>
<reference evidence="7" key="2">
    <citation type="submission" date="2025-08" db="UniProtKB">
        <authorList>
            <consortium name="Ensembl"/>
        </authorList>
    </citation>
    <scope>IDENTIFICATION</scope>
</reference>
<evidence type="ECO:0000256" key="1">
    <source>
        <dbReference type="ARBA" id="ARBA00022737"/>
    </source>
</evidence>
<evidence type="ECO:0000256" key="3">
    <source>
        <dbReference type="ARBA" id="ARBA00038122"/>
    </source>
</evidence>
<feature type="region of interest" description="Disordered" evidence="5">
    <location>
        <begin position="831"/>
        <end position="858"/>
    </location>
</feature>
<proteinExistence type="inferred from homology"/>
<dbReference type="SMART" id="SM00248">
    <property type="entry name" value="ANK"/>
    <property type="match status" value="3"/>
</dbReference>
<feature type="compositionally biased region" description="Polar residues" evidence="5">
    <location>
        <begin position="168"/>
        <end position="183"/>
    </location>
</feature>
<evidence type="ECO:0000256" key="5">
    <source>
        <dbReference type="SAM" id="MobiDB-lite"/>
    </source>
</evidence>
<feature type="compositionally biased region" description="Basic residues" evidence="5">
    <location>
        <begin position="418"/>
        <end position="427"/>
    </location>
</feature>
<dbReference type="Gene3D" id="1.25.40.20">
    <property type="entry name" value="Ankyrin repeat-containing domain"/>
    <property type="match status" value="1"/>
</dbReference>
<feature type="compositionally biased region" description="Polar residues" evidence="5">
    <location>
        <begin position="471"/>
        <end position="502"/>
    </location>
</feature>
<dbReference type="AlphaFoldDB" id="A0A669C8U8"/>
<keyword evidence="2 4" id="KW-0040">ANK repeat</keyword>
<evidence type="ECO:0000313" key="7">
    <source>
        <dbReference type="Ensembl" id="ENSONIP00000043296.1"/>
    </source>
</evidence>
<protein>
    <submittedName>
        <fullName evidence="7">Uncharacterized LOC102076942</fullName>
    </submittedName>
</protein>
<dbReference type="InterPro" id="IPR036770">
    <property type="entry name" value="Ankyrin_rpt-contain_sf"/>
</dbReference>
<feature type="compositionally biased region" description="Basic residues" evidence="5">
    <location>
        <begin position="241"/>
        <end position="250"/>
    </location>
</feature>
<dbReference type="InterPro" id="IPR058889">
    <property type="entry name" value="WHD_SOWAHA-C"/>
</dbReference>
<name>A0A669C8U8_ORENI</name>
<feature type="compositionally biased region" description="Polar residues" evidence="5">
    <location>
        <begin position="294"/>
        <end position="348"/>
    </location>
</feature>
<dbReference type="PANTHER" id="PTHR14491:SF3">
    <property type="entry name" value="ANKYRIN REPEAT DOMAIN-CONTAINING PROTEIN SOWAHB"/>
    <property type="match status" value="1"/>
</dbReference>
<evidence type="ECO:0000259" key="6">
    <source>
        <dbReference type="Pfam" id="PF25877"/>
    </source>
</evidence>
<dbReference type="PANTHER" id="PTHR14491">
    <property type="entry name" value="SOSONDOWAH, ISOFORM G"/>
    <property type="match status" value="1"/>
</dbReference>
<dbReference type="GeneTree" id="ENSGT00950000183003"/>
<sequence length="1208" mass="131426">MASEFTQDAVLVFLQSRGGTVKNSDLVLHFRNFIRDHADQDRNRELFKKFVNSVATVKQLDGVSHVILRKKFRGYVSGSGAEVGSSDPPWVPVGKDAETAASNKPRQKPQQKEATAPAPSGETATKTILPVAGLVQTTNNNSVQENFNLRQQQVHSTPDQLIPPVTAQAVSHSPQTPQIKTPSLPTPPALDQVSKVGKGQQRVGFGPPSGVTPAPPHKATSPGSEALTGQRQPEAGVHAQRAPRRARNRPSYKTAVSRDDEEDKEEEVTVTKGSAGGTQPLSAPLNAPVRVTPAPSSGQRSYSQGTEGQMLTPRSPTRVIPNNSNFDLRQQQAHSAPDQSIRQVTAQAVSHIPQKPQLKTPSLPTSPAPDQASKGGELRGGFGPLPGVTLASPHRETSPGPEVLTGMRQPEEDVHAQRAPRRARNRPSYKTAVSQDDEEKDEEEVIVTKGSAAGARPPSVPLSAPVRVTPAPSSGQRSYIQGTERQMLTPRSPTRVIPNNSNMGVNFDLRQQQVHSTPDQSIRPVTAQAVSHIPQKPQLKTPSLPTPPAPDQASKGGELRVGFGPLPGVTPAPPHRETSLGSEALRRGPQPPEGGLHQEPPVHPQCTQRRLKHRQSYRTAVSYDEDDVEEVPMRRGSGGGAWPLNVALGDTVRAMSSSSPCIIDTPAPSSVPQIYIQGAEGEKLSPHHPGLRGQTAGSRLELGETTRRSLPMETALHHNIRQGHQYSPLTREPKPETNQSHGPLTSSSNSSNYLPSSAGGFHSTKWPPSNSTRALGWTSSSSDLQIRAGVPVGVPRIQETVKRTKESMPDSMMSRADTKTVPWHRSTGQLYDEQEPSARSSPLHRSTDQLNENQCSLGRVPPFYLSTGDLCDREDAASSDGSVSSPCLRQRPGATNRMSTKQRMSLSMGADLDQILQGEAREGRGTEEARRSRLHRISSSLSLRHNLSCSSLSSCSTPPRSHSLASLDEPKGEKMNLSTEASPSSNHRDNHGRQSLVPLEPREHIWLVKAAAGNWPEIYTLFREEPSLLNKKDFISGFTVLHWIAKHGDHRVLNTLGYGIEKLSLTFDVNARSNSGHTPLHIAVMHGHKNIIRLLIKKFQANVKQRDMAGKRPWQYLSLDAPLEMFHLLAAPMQDVMTGKKGVEKANTSWEEQQKQSRRLRHHASSASGESPLTIASRTKVKRSTSLAAFLKHKSLIRFQGHQVDSSA</sequence>
<dbReference type="InterPro" id="IPR002110">
    <property type="entry name" value="Ankyrin_rpt"/>
</dbReference>
<accession>A0A669C8U8</accession>